<feature type="region of interest" description="Disordered" evidence="1">
    <location>
        <begin position="243"/>
        <end position="285"/>
    </location>
</feature>
<keyword evidence="3" id="KW-1185">Reference proteome</keyword>
<dbReference type="GeneID" id="93584979"/>
<dbReference type="VEuPathDB" id="FungiDB:DFL_002668"/>
<reference evidence="2 3" key="1">
    <citation type="submission" date="2019-01" db="EMBL/GenBank/DDBJ databases">
        <title>Intercellular communication is required for trap formation in the nematode-trapping fungus Duddingtonia flagrans.</title>
        <authorList>
            <person name="Youssar L."/>
            <person name="Wernet V."/>
            <person name="Hensel N."/>
            <person name="Hildebrandt H.-G."/>
            <person name="Fischer R."/>
        </authorList>
    </citation>
    <scope>NUCLEOTIDE SEQUENCE [LARGE SCALE GENOMIC DNA]</scope>
    <source>
        <strain evidence="2 3">CBS H-5679</strain>
    </source>
</reference>
<dbReference type="Pfam" id="PF17119">
    <property type="entry name" value="MMU163"/>
    <property type="match status" value="1"/>
</dbReference>
<dbReference type="InterPro" id="IPR018790">
    <property type="entry name" value="DUF2358"/>
</dbReference>
<proteinExistence type="predicted"/>
<name>A0A437AB58_ARTFL</name>
<evidence type="ECO:0000256" key="1">
    <source>
        <dbReference type="SAM" id="MobiDB-lite"/>
    </source>
</evidence>
<comment type="caution">
    <text evidence="2">The sequence shown here is derived from an EMBL/GenBank/DDBJ whole genome shotgun (WGS) entry which is preliminary data.</text>
</comment>
<dbReference type="STRING" id="97331.A0A437AB58"/>
<dbReference type="AlphaFoldDB" id="A0A437AB58"/>
<dbReference type="Proteomes" id="UP000283090">
    <property type="component" value="Unassembled WGS sequence"/>
</dbReference>
<evidence type="ECO:0000313" key="3">
    <source>
        <dbReference type="Proteomes" id="UP000283090"/>
    </source>
</evidence>
<organism evidence="2 3">
    <name type="scientific">Arthrobotrys flagrans</name>
    <name type="common">Nematode-trapping fungus</name>
    <name type="synonym">Trichothecium flagrans</name>
    <dbReference type="NCBI Taxonomy" id="97331"/>
    <lineage>
        <taxon>Eukaryota</taxon>
        <taxon>Fungi</taxon>
        <taxon>Dikarya</taxon>
        <taxon>Ascomycota</taxon>
        <taxon>Pezizomycotina</taxon>
        <taxon>Orbiliomycetes</taxon>
        <taxon>Orbiliales</taxon>
        <taxon>Orbiliaceae</taxon>
        <taxon>Arthrobotrys</taxon>
    </lineage>
</organism>
<gene>
    <name evidence="2" type="ORF">DFL_002668</name>
</gene>
<accession>A0A437AB58</accession>
<dbReference type="OrthoDB" id="5329385at2759"/>
<dbReference type="RefSeq" id="XP_067494028.1">
    <property type="nucleotide sequence ID" value="XM_067631487.1"/>
</dbReference>
<dbReference type="PANTHER" id="PTHR31094:SF2">
    <property type="entry name" value="RIKEN CDNA 2310061I04 GENE"/>
    <property type="match status" value="1"/>
</dbReference>
<dbReference type="PANTHER" id="PTHR31094">
    <property type="entry name" value="RIKEN CDNA 2310061I04 GENE"/>
    <property type="match status" value="1"/>
</dbReference>
<sequence length="377" mass="41406">MRCFKPRHSLVPCRRCAFSTSCISQASALRIDTHPSTDVSVDTSIRPLSENSQRPEVWFTYNTSPPAAPSLLAPPPRAIVPVEEKVLGISYLPRRDDIFSVLSTRTVNGLVPADGFIFSSTNAGSEKDKDPVSERTLNLGKTIDILKDRLPTLLQSPLPSEILSPSITLQLFPSTHPHLPSVSGRMAYIAALWTSPVVWGRIPGIKVRLEILSIRMIKGGIPIENEDYGSSTVTGERMIVKWRASGSPNGNGNGNGNGDTQPTTSITSGTPPSSKPTEPKKEDPLSAVANSLPKFTLTGNFCGLFIFEFDDKGRIKTHIIEDVEEDRDEAVQQHSKVITLTEWLLKKAKKSLGEKPQVPGLAFERIWDGGRRDRRFS</sequence>
<feature type="compositionally biased region" description="Low complexity" evidence="1">
    <location>
        <begin position="262"/>
        <end position="276"/>
    </location>
</feature>
<dbReference type="InterPro" id="IPR031342">
    <property type="entry name" value="Mug163-like"/>
</dbReference>
<evidence type="ECO:0000313" key="2">
    <source>
        <dbReference type="EMBL" id="RVD88484.1"/>
    </source>
</evidence>
<protein>
    <submittedName>
        <fullName evidence="2">Uncharacterized protein</fullName>
    </submittedName>
</protein>
<dbReference type="EMBL" id="SAEB01000003">
    <property type="protein sequence ID" value="RVD88484.1"/>
    <property type="molecule type" value="Genomic_DNA"/>
</dbReference>